<name>A0AAV4J948_9GAST</name>
<feature type="region of interest" description="Disordered" evidence="1">
    <location>
        <begin position="264"/>
        <end position="301"/>
    </location>
</feature>
<evidence type="ECO:0000313" key="3">
    <source>
        <dbReference type="EMBL" id="GFS18478.1"/>
    </source>
</evidence>
<evidence type="ECO:0000313" key="4">
    <source>
        <dbReference type="Proteomes" id="UP000762676"/>
    </source>
</evidence>
<evidence type="ECO:0000256" key="1">
    <source>
        <dbReference type="SAM" id="MobiDB-lite"/>
    </source>
</evidence>
<feature type="transmembrane region" description="Helical" evidence="2">
    <location>
        <begin position="81"/>
        <end position="101"/>
    </location>
</feature>
<keyword evidence="2" id="KW-0812">Transmembrane</keyword>
<keyword evidence="2" id="KW-0472">Membrane</keyword>
<accession>A0AAV4J948</accession>
<proteinExistence type="predicted"/>
<feature type="transmembrane region" description="Helical" evidence="2">
    <location>
        <begin position="523"/>
        <end position="556"/>
    </location>
</feature>
<dbReference type="AlphaFoldDB" id="A0AAV4J948"/>
<evidence type="ECO:0000256" key="2">
    <source>
        <dbReference type="SAM" id="Phobius"/>
    </source>
</evidence>
<feature type="region of interest" description="Disordered" evidence="1">
    <location>
        <begin position="188"/>
        <end position="239"/>
    </location>
</feature>
<sequence>MSSKLSIQMANGRKSKSENSALRYVSLDETNCGENPLDYINGNIVTTTASNRGSNNNMCLGRVIQRCLMFLTNRVVIRGRYFVIGFYFIVVVLSCLLMTRLQPSTHPPQLFRPDTNIQQLLDLKANFSIIDTLHCDRCSGLYKVHGSEAASDSHKAAKGPDPSPPIPVLIPPPPPLLTRPVKNFSNGTVSSISPVHTSQPLAGNDNIDANNMADKSSTGKGNDDRERTQPGSGSSMSGLEVIGSSLSHILGFFGNLYGDSDLSGVGESEKVEGTHSHDEDKPVQASVENPFPTPPANLGDSAQETMRTRSVDENFDVCADQSCDSLKDRPLLESGATVYVVMGILGLERSKEDVGHVLDQFKGKALFDPNFAENFDLTNLDPTRVEELCRVCHYLANQTDLVRPDSAQCLPGGMHMLHKVLSGIPACQNLPGSKSTYHYEAPAHAEGGWNANNQLLWLAFAFESTTSEGQAYFQAYKQYERWQEAITHIKREILAPDSPLTSIFQTSEFWTKVLMEVVAVHSAIYGLVLSMLICVVAVAVFTGHLVLLLLVVVTILGEKTNLVLRNLR</sequence>
<keyword evidence="2" id="KW-1133">Transmembrane helix</keyword>
<dbReference type="EMBL" id="BMAT01010016">
    <property type="protein sequence ID" value="GFS18478.1"/>
    <property type="molecule type" value="Genomic_DNA"/>
</dbReference>
<feature type="compositionally biased region" description="Polar residues" evidence="1">
    <location>
        <begin position="188"/>
        <end position="220"/>
    </location>
</feature>
<dbReference type="Proteomes" id="UP000762676">
    <property type="component" value="Unassembled WGS sequence"/>
</dbReference>
<gene>
    <name evidence="3" type="ORF">ElyMa_005007200</name>
</gene>
<feature type="compositionally biased region" description="Pro residues" evidence="1">
    <location>
        <begin position="161"/>
        <end position="172"/>
    </location>
</feature>
<feature type="compositionally biased region" description="Basic and acidic residues" evidence="1">
    <location>
        <begin position="267"/>
        <end position="282"/>
    </location>
</feature>
<organism evidence="3 4">
    <name type="scientific">Elysia marginata</name>
    <dbReference type="NCBI Taxonomy" id="1093978"/>
    <lineage>
        <taxon>Eukaryota</taxon>
        <taxon>Metazoa</taxon>
        <taxon>Spiralia</taxon>
        <taxon>Lophotrochozoa</taxon>
        <taxon>Mollusca</taxon>
        <taxon>Gastropoda</taxon>
        <taxon>Heterobranchia</taxon>
        <taxon>Euthyneura</taxon>
        <taxon>Panpulmonata</taxon>
        <taxon>Sacoglossa</taxon>
        <taxon>Placobranchoidea</taxon>
        <taxon>Plakobranchidae</taxon>
        <taxon>Elysia</taxon>
    </lineage>
</organism>
<keyword evidence="4" id="KW-1185">Reference proteome</keyword>
<feature type="region of interest" description="Disordered" evidence="1">
    <location>
        <begin position="152"/>
        <end position="172"/>
    </location>
</feature>
<dbReference type="PANTHER" id="PTHR46687">
    <property type="entry name" value="PROTEIN DISPATCHED HOMOLOG 3"/>
    <property type="match status" value="1"/>
</dbReference>
<dbReference type="InterPro" id="IPR042480">
    <property type="entry name" value="DISP3"/>
</dbReference>
<reference evidence="3 4" key="1">
    <citation type="journal article" date="2021" name="Elife">
        <title>Chloroplast acquisition without the gene transfer in kleptoplastic sea slugs, Plakobranchus ocellatus.</title>
        <authorList>
            <person name="Maeda T."/>
            <person name="Takahashi S."/>
            <person name="Yoshida T."/>
            <person name="Shimamura S."/>
            <person name="Takaki Y."/>
            <person name="Nagai Y."/>
            <person name="Toyoda A."/>
            <person name="Suzuki Y."/>
            <person name="Arimoto A."/>
            <person name="Ishii H."/>
            <person name="Satoh N."/>
            <person name="Nishiyama T."/>
            <person name="Hasebe M."/>
            <person name="Maruyama T."/>
            <person name="Minagawa J."/>
            <person name="Obokata J."/>
            <person name="Shigenobu S."/>
        </authorList>
    </citation>
    <scope>NUCLEOTIDE SEQUENCE [LARGE SCALE GENOMIC DNA]</scope>
</reference>
<dbReference type="GO" id="GO:0005737">
    <property type="term" value="C:cytoplasm"/>
    <property type="evidence" value="ECO:0007669"/>
    <property type="project" value="TreeGrafter"/>
</dbReference>
<protein>
    <submittedName>
        <fullName evidence="3">Patched domain-containing protein 2-like isoform X1</fullName>
    </submittedName>
</protein>
<dbReference type="PANTHER" id="PTHR46687:SF1">
    <property type="entry name" value="PROTEIN DISPATCHED HOMOLOG 3"/>
    <property type="match status" value="1"/>
</dbReference>
<comment type="caution">
    <text evidence="3">The sequence shown here is derived from an EMBL/GenBank/DDBJ whole genome shotgun (WGS) entry which is preliminary data.</text>
</comment>